<evidence type="ECO:0000259" key="1">
    <source>
        <dbReference type="PROSITE" id="PS50801"/>
    </source>
</evidence>
<evidence type="ECO:0000313" key="2">
    <source>
        <dbReference type="EMBL" id="KWT85374.1"/>
    </source>
</evidence>
<organism evidence="2 3">
    <name type="scientific">Candidatus Magnetominusculus xianensis</name>
    <dbReference type="NCBI Taxonomy" id="1748249"/>
    <lineage>
        <taxon>Bacteria</taxon>
        <taxon>Pseudomonadati</taxon>
        <taxon>Nitrospirota</taxon>
        <taxon>Nitrospiria</taxon>
        <taxon>Nitrospirales</taxon>
        <taxon>Nitrospiraceae</taxon>
        <taxon>Candidatus Magnetominusculus</taxon>
    </lineage>
</organism>
<sequence length="104" mass="11133">MSNFQLSKSGELKISGDVTIMNAAAVKDAVLNALKSSKNVTLDIKGVEGIDLSFLQIYFAAKQSAELLKKGLSLINPPEGFLNLIKDAGFGHCFNFPKTEGANE</sequence>
<name>A0ABR5SF23_9BACT</name>
<feature type="domain" description="STAS" evidence="1">
    <location>
        <begin position="12"/>
        <end position="104"/>
    </location>
</feature>
<dbReference type="Gene3D" id="3.30.750.24">
    <property type="entry name" value="STAS domain"/>
    <property type="match status" value="1"/>
</dbReference>
<dbReference type="PROSITE" id="PS50801">
    <property type="entry name" value="STAS"/>
    <property type="match status" value="1"/>
</dbReference>
<keyword evidence="3" id="KW-1185">Reference proteome</keyword>
<accession>A0ABR5SF23</accession>
<dbReference type="InterPro" id="IPR036513">
    <property type="entry name" value="STAS_dom_sf"/>
</dbReference>
<comment type="caution">
    <text evidence="2">The sequence shown here is derived from an EMBL/GenBank/DDBJ whole genome shotgun (WGS) entry which is preliminary data.</text>
</comment>
<dbReference type="EMBL" id="LNQR01000062">
    <property type="protein sequence ID" value="KWT85374.1"/>
    <property type="molecule type" value="Genomic_DNA"/>
</dbReference>
<evidence type="ECO:0000313" key="3">
    <source>
        <dbReference type="Proteomes" id="UP000060487"/>
    </source>
</evidence>
<dbReference type="Proteomes" id="UP000060487">
    <property type="component" value="Unassembled WGS sequence"/>
</dbReference>
<dbReference type="InterPro" id="IPR002645">
    <property type="entry name" value="STAS_dom"/>
</dbReference>
<dbReference type="Pfam" id="PF13466">
    <property type="entry name" value="STAS_2"/>
    <property type="match status" value="1"/>
</dbReference>
<proteinExistence type="predicted"/>
<dbReference type="SUPFAM" id="SSF52091">
    <property type="entry name" value="SpoIIaa-like"/>
    <property type="match status" value="1"/>
</dbReference>
<protein>
    <recommendedName>
        <fullName evidence="1">STAS domain-containing protein</fullName>
    </recommendedName>
</protein>
<dbReference type="InterPro" id="IPR058548">
    <property type="entry name" value="MlaB-like_STAS"/>
</dbReference>
<dbReference type="RefSeq" id="WP_085052347.1">
    <property type="nucleotide sequence ID" value="NZ_LNQR01000062.1"/>
</dbReference>
<gene>
    <name evidence="2" type="ORF">ASN18_1730</name>
</gene>
<reference evidence="2 3" key="1">
    <citation type="submission" date="2015-11" db="EMBL/GenBank/DDBJ databases">
        <authorList>
            <person name="Lin W."/>
        </authorList>
    </citation>
    <scope>NUCLEOTIDE SEQUENCE [LARGE SCALE GENOMIC DNA]</scope>
    <source>
        <strain evidence="2 3">HCH-1</strain>
    </source>
</reference>